<evidence type="ECO:0000313" key="3">
    <source>
        <dbReference type="Proteomes" id="UP000291236"/>
    </source>
</evidence>
<name>A0A4P2VM67_FLUSA</name>
<dbReference type="SUPFAM" id="SSF53067">
    <property type="entry name" value="Actin-like ATPase domain"/>
    <property type="match status" value="2"/>
</dbReference>
<feature type="domain" description="ATPase BadF/BadG/BcrA/BcrD type" evidence="1">
    <location>
        <begin position="8"/>
        <end position="267"/>
    </location>
</feature>
<dbReference type="Gene3D" id="3.30.420.40">
    <property type="match status" value="2"/>
</dbReference>
<protein>
    <submittedName>
        <fullName evidence="2">N-acetylglucosamine kinase</fullName>
    </submittedName>
</protein>
<dbReference type="OrthoDB" id="63487at2"/>
<accession>A0A4P2VM67</accession>
<keyword evidence="2" id="KW-0808">Transferase</keyword>
<proteinExistence type="predicted"/>
<evidence type="ECO:0000259" key="1">
    <source>
        <dbReference type="Pfam" id="PF01869"/>
    </source>
</evidence>
<dbReference type="InterPro" id="IPR052519">
    <property type="entry name" value="Euk-type_GlcNAc_Kinase"/>
</dbReference>
<dbReference type="Proteomes" id="UP000291236">
    <property type="component" value="Chromosome"/>
</dbReference>
<dbReference type="PANTHER" id="PTHR43190:SF3">
    <property type="entry name" value="N-ACETYL-D-GLUCOSAMINE KINASE"/>
    <property type="match status" value="1"/>
</dbReference>
<evidence type="ECO:0000313" key="2">
    <source>
        <dbReference type="EMBL" id="BBH52519.1"/>
    </source>
</evidence>
<dbReference type="EMBL" id="AP019368">
    <property type="protein sequence ID" value="BBH52519.1"/>
    <property type="molecule type" value="Genomic_DNA"/>
</dbReference>
<dbReference type="GO" id="GO:0016301">
    <property type="term" value="F:kinase activity"/>
    <property type="evidence" value="ECO:0007669"/>
    <property type="project" value="UniProtKB-KW"/>
</dbReference>
<dbReference type="InterPro" id="IPR002731">
    <property type="entry name" value="ATPase_BadF"/>
</dbReference>
<keyword evidence="3" id="KW-1185">Reference proteome</keyword>
<dbReference type="InterPro" id="IPR043129">
    <property type="entry name" value="ATPase_NBD"/>
</dbReference>
<dbReference type="AlphaFoldDB" id="A0A4P2VM67"/>
<dbReference type="CDD" id="cd24082">
    <property type="entry name" value="ASKHA_NBD_GspK-like"/>
    <property type="match status" value="1"/>
</dbReference>
<dbReference type="Pfam" id="PF01869">
    <property type="entry name" value="BcrAD_BadFG"/>
    <property type="match status" value="1"/>
</dbReference>
<sequence length="302" mass="32829">MMKKNYFIGVDGGGTKTQIRLESEDGKVLGEGLAGPANIRLSVDVAINSIVSAFEQALQIANLTEMRFSDEVQFHVGMGLAGYEVHSVREEFLAKQKGLGFAHCHIQSDAFVACLGAHSGNYGSIIICGTGVVGLKYAKKGKFQVGGWGFPHGDEGGAAWLGLEAIRKTLHLCDGRGIESPLLLHIKKKLGDKVESVTEWACYANATKYAELARDVFKFAEEKDSIALYLLNNAATHIEKIFFALDKVENETKIKLPCSLVGGVSQFILPLLKPNIKKRLVPARGDACDGALLMIREKYNQS</sequence>
<dbReference type="PANTHER" id="PTHR43190">
    <property type="entry name" value="N-ACETYL-D-GLUCOSAMINE KINASE"/>
    <property type="match status" value="1"/>
</dbReference>
<dbReference type="RefSeq" id="WP_130607098.1">
    <property type="nucleotide sequence ID" value="NZ_AP019368.1"/>
</dbReference>
<gene>
    <name evidence="2" type="ORF">JCM31447_318100</name>
</gene>
<organism evidence="2 3">
    <name type="scientific">Fluviispira sanaruensis</name>
    <dbReference type="NCBI Taxonomy" id="2493639"/>
    <lineage>
        <taxon>Bacteria</taxon>
        <taxon>Pseudomonadati</taxon>
        <taxon>Bdellovibrionota</taxon>
        <taxon>Oligoflexia</taxon>
        <taxon>Silvanigrellales</taxon>
        <taxon>Silvanigrellaceae</taxon>
        <taxon>Fluviispira</taxon>
    </lineage>
</organism>
<reference evidence="2 3" key="1">
    <citation type="submission" date="2018-12" db="EMBL/GenBank/DDBJ databases">
        <title>Rubrispira sanarue gen. nov., sp., nov., a member of the order Silvanigrellales, isolated from a brackish lake in Hamamatsu Japan.</title>
        <authorList>
            <person name="Maejima Y."/>
            <person name="Iino T."/>
            <person name="Muraguchi Y."/>
            <person name="Fukuda K."/>
            <person name="Nojiri H."/>
            <person name="Ohkuma M."/>
            <person name="Moriuchi R."/>
            <person name="Dohra H."/>
            <person name="Kimbara K."/>
            <person name="Shintani M."/>
        </authorList>
    </citation>
    <scope>NUCLEOTIDE SEQUENCE [LARGE SCALE GENOMIC DNA]</scope>
    <source>
        <strain evidence="2 3">RF1110005</strain>
    </source>
</reference>
<dbReference type="KEGG" id="sbf:JCM31447_318100"/>
<keyword evidence="2" id="KW-0418">Kinase</keyword>